<dbReference type="RefSeq" id="XP_009542216.1">
    <property type="nucleotide sequence ID" value="XM_009543921.1"/>
</dbReference>
<dbReference type="KEGG" id="hir:HETIRDRAFT_309943"/>
<dbReference type="Proteomes" id="UP000030671">
    <property type="component" value="Unassembled WGS sequence"/>
</dbReference>
<dbReference type="OrthoDB" id="3365698at2759"/>
<gene>
    <name evidence="1" type="ORF">HETIRDRAFT_309943</name>
</gene>
<evidence type="ECO:0000313" key="1">
    <source>
        <dbReference type="EMBL" id="ETW85351.1"/>
    </source>
</evidence>
<dbReference type="AlphaFoldDB" id="W4KJY8"/>
<sequence length="204" mass="22851">LGWIKVSQVCRYWRQITLTTPMLWTRTVFDLGLRWALETLTRSKTVPIIIKHSAIIFASRLNQRLPVAMPVDLVAAYLSHTRVIDLYGSDKDLSLVIQSLILAAPVLERVRLKNNSSYGAISVISNFPHDLFVQFAPLLRTASFNGFRIPWSSGFLHNLMNLSVSLPSTASDSSALPPPDEFYEGLSHMTHLAHLSLDLLIPVT</sequence>
<dbReference type="EMBL" id="KI925455">
    <property type="protein sequence ID" value="ETW85351.1"/>
    <property type="molecule type" value="Genomic_DNA"/>
</dbReference>
<dbReference type="HOGENOM" id="CLU_1405602_0_0_1"/>
<keyword evidence="2" id="KW-1185">Reference proteome</keyword>
<evidence type="ECO:0000313" key="2">
    <source>
        <dbReference type="Proteomes" id="UP000030671"/>
    </source>
</evidence>
<organism evidence="1 2">
    <name type="scientific">Heterobasidion irregulare (strain TC 32-1)</name>
    <dbReference type="NCBI Taxonomy" id="747525"/>
    <lineage>
        <taxon>Eukaryota</taxon>
        <taxon>Fungi</taxon>
        <taxon>Dikarya</taxon>
        <taxon>Basidiomycota</taxon>
        <taxon>Agaricomycotina</taxon>
        <taxon>Agaricomycetes</taxon>
        <taxon>Russulales</taxon>
        <taxon>Bondarzewiaceae</taxon>
        <taxon>Heterobasidion</taxon>
        <taxon>Heterobasidion annosum species complex</taxon>
    </lineage>
</organism>
<protein>
    <submittedName>
        <fullName evidence="1">Uncharacterized protein</fullName>
    </submittedName>
</protein>
<dbReference type="GeneID" id="20669733"/>
<reference evidence="1 2" key="1">
    <citation type="journal article" date="2012" name="New Phytol.">
        <title>Insight into trade-off between wood decay and parasitism from the genome of a fungal forest pathogen.</title>
        <authorList>
            <person name="Olson A."/>
            <person name="Aerts A."/>
            <person name="Asiegbu F."/>
            <person name="Belbahri L."/>
            <person name="Bouzid O."/>
            <person name="Broberg A."/>
            <person name="Canback B."/>
            <person name="Coutinho P.M."/>
            <person name="Cullen D."/>
            <person name="Dalman K."/>
            <person name="Deflorio G."/>
            <person name="van Diepen L.T."/>
            <person name="Dunand C."/>
            <person name="Duplessis S."/>
            <person name="Durling M."/>
            <person name="Gonthier P."/>
            <person name="Grimwood J."/>
            <person name="Fossdal C.G."/>
            <person name="Hansson D."/>
            <person name="Henrissat B."/>
            <person name="Hietala A."/>
            <person name="Himmelstrand K."/>
            <person name="Hoffmeister D."/>
            <person name="Hogberg N."/>
            <person name="James T.Y."/>
            <person name="Karlsson M."/>
            <person name="Kohler A."/>
            <person name="Kues U."/>
            <person name="Lee Y.H."/>
            <person name="Lin Y.C."/>
            <person name="Lind M."/>
            <person name="Lindquist E."/>
            <person name="Lombard V."/>
            <person name="Lucas S."/>
            <person name="Lunden K."/>
            <person name="Morin E."/>
            <person name="Murat C."/>
            <person name="Park J."/>
            <person name="Raffaello T."/>
            <person name="Rouze P."/>
            <person name="Salamov A."/>
            <person name="Schmutz J."/>
            <person name="Solheim H."/>
            <person name="Stahlberg J."/>
            <person name="Velez H."/>
            <person name="de Vries R.P."/>
            <person name="Wiebenga A."/>
            <person name="Woodward S."/>
            <person name="Yakovlev I."/>
            <person name="Garbelotto M."/>
            <person name="Martin F."/>
            <person name="Grigoriev I.V."/>
            <person name="Stenlid J."/>
        </authorList>
    </citation>
    <scope>NUCLEOTIDE SEQUENCE [LARGE SCALE GENOMIC DNA]</scope>
    <source>
        <strain evidence="1 2">TC 32-1</strain>
    </source>
</reference>
<dbReference type="SUPFAM" id="SSF81383">
    <property type="entry name" value="F-box domain"/>
    <property type="match status" value="1"/>
</dbReference>
<accession>W4KJY8</accession>
<dbReference type="InParanoid" id="W4KJY8"/>
<feature type="non-terminal residue" evidence="1">
    <location>
        <position position="1"/>
    </location>
</feature>
<proteinExistence type="predicted"/>
<dbReference type="InterPro" id="IPR036047">
    <property type="entry name" value="F-box-like_dom_sf"/>
</dbReference>
<name>W4KJY8_HETIT</name>